<accession>D8T7V8</accession>
<dbReference type="InterPro" id="IPR027921">
    <property type="entry name" value="NOPCHAP1"/>
</dbReference>
<proteinExistence type="predicted"/>
<dbReference type="Gramene" id="EFJ07224">
    <property type="protein sequence ID" value="EFJ07224"/>
    <property type="gene ID" value="SELMODRAFT_429954"/>
</dbReference>
<protein>
    <submittedName>
        <fullName evidence="2">Uncharacterized protein</fullName>
    </submittedName>
</protein>
<gene>
    <name evidence="2" type="ORF">SELMODRAFT_429954</name>
</gene>
<dbReference type="PANTHER" id="PTHR28674:SF1">
    <property type="entry name" value="NOP PROTEIN CHAPERONE 1"/>
    <property type="match status" value="1"/>
</dbReference>
<dbReference type="AlphaFoldDB" id="D8T7V8"/>
<name>D8T7V8_SELML</name>
<reference evidence="2 3" key="1">
    <citation type="journal article" date="2011" name="Science">
        <title>The Selaginella genome identifies genetic changes associated with the evolution of vascular plants.</title>
        <authorList>
            <person name="Banks J.A."/>
            <person name="Nishiyama T."/>
            <person name="Hasebe M."/>
            <person name="Bowman J.L."/>
            <person name="Gribskov M."/>
            <person name="dePamphilis C."/>
            <person name="Albert V.A."/>
            <person name="Aono N."/>
            <person name="Aoyama T."/>
            <person name="Ambrose B.A."/>
            <person name="Ashton N.W."/>
            <person name="Axtell M.J."/>
            <person name="Barker E."/>
            <person name="Barker M.S."/>
            <person name="Bennetzen J.L."/>
            <person name="Bonawitz N.D."/>
            <person name="Chapple C."/>
            <person name="Cheng C."/>
            <person name="Correa L.G."/>
            <person name="Dacre M."/>
            <person name="DeBarry J."/>
            <person name="Dreyer I."/>
            <person name="Elias M."/>
            <person name="Engstrom E.M."/>
            <person name="Estelle M."/>
            <person name="Feng L."/>
            <person name="Finet C."/>
            <person name="Floyd S.K."/>
            <person name="Frommer W.B."/>
            <person name="Fujita T."/>
            <person name="Gramzow L."/>
            <person name="Gutensohn M."/>
            <person name="Harholt J."/>
            <person name="Hattori M."/>
            <person name="Heyl A."/>
            <person name="Hirai T."/>
            <person name="Hiwatashi Y."/>
            <person name="Ishikawa M."/>
            <person name="Iwata M."/>
            <person name="Karol K.G."/>
            <person name="Koehler B."/>
            <person name="Kolukisaoglu U."/>
            <person name="Kubo M."/>
            <person name="Kurata T."/>
            <person name="Lalonde S."/>
            <person name="Li K."/>
            <person name="Li Y."/>
            <person name="Litt A."/>
            <person name="Lyons E."/>
            <person name="Manning G."/>
            <person name="Maruyama T."/>
            <person name="Michael T.P."/>
            <person name="Mikami K."/>
            <person name="Miyazaki S."/>
            <person name="Morinaga S."/>
            <person name="Murata T."/>
            <person name="Mueller-Roeber B."/>
            <person name="Nelson D.R."/>
            <person name="Obara M."/>
            <person name="Oguri Y."/>
            <person name="Olmstead R.G."/>
            <person name="Onodera N."/>
            <person name="Petersen B.L."/>
            <person name="Pils B."/>
            <person name="Prigge M."/>
            <person name="Rensing S.A."/>
            <person name="Riano-Pachon D.M."/>
            <person name="Roberts A.W."/>
            <person name="Sato Y."/>
            <person name="Scheller H.V."/>
            <person name="Schulz B."/>
            <person name="Schulz C."/>
            <person name="Shakirov E.V."/>
            <person name="Shibagaki N."/>
            <person name="Shinohara N."/>
            <person name="Shippen D.E."/>
            <person name="Soerensen I."/>
            <person name="Sotooka R."/>
            <person name="Sugimoto N."/>
            <person name="Sugita M."/>
            <person name="Sumikawa N."/>
            <person name="Tanurdzic M."/>
            <person name="Theissen G."/>
            <person name="Ulvskov P."/>
            <person name="Wakazuki S."/>
            <person name="Weng J.K."/>
            <person name="Willats W.W."/>
            <person name="Wipf D."/>
            <person name="Wolf P.G."/>
            <person name="Yang L."/>
            <person name="Zimmer A.D."/>
            <person name="Zhu Q."/>
            <person name="Mitros T."/>
            <person name="Hellsten U."/>
            <person name="Loque D."/>
            <person name="Otillar R."/>
            <person name="Salamov A."/>
            <person name="Schmutz J."/>
            <person name="Shapiro H."/>
            <person name="Lindquist E."/>
            <person name="Lucas S."/>
            <person name="Rokhsar D."/>
            <person name="Grigoriev I.V."/>
        </authorList>
    </citation>
    <scope>NUCLEOTIDE SEQUENCE [LARGE SCALE GENOMIC DNA]</scope>
</reference>
<evidence type="ECO:0000313" key="2">
    <source>
        <dbReference type="EMBL" id="EFJ07224.1"/>
    </source>
</evidence>
<dbReference type="Proteomes" id="UP000001514">
    <property type="component" value="Unassembled WGS sequence"/>
</dbReference>
<dbReference type="GO" id="GO:0000492">
    <property type="term" value="P:box C/D snoRNP assembly"/>
    <property type="evidence" value="ECO:0000318"/>
    <property type="project" value="GO_Central"/>
</dbReference>
<evidence type="ECO:0000256" key="1">
    <source>
        <dbReference type="SAM" id="MobiDB-lite"/>
    </source>
</evidence>
<keyword evidence="3" id="KW-1185">Reference proteome</keyword>
<feature type="region of interest" description="Disordered" evidence="1">
    <location>
        <begin position="100"/>
        <end position="172"/>
    </location>
</feature>
<dbReference type="KEGG" id="smo:SELMODRAFT_429954"/>
<dbReference type="HOGENOM" id="CLU_1573335_0_0_1"/>
<dbReference type="GO" id="GO:0062064">
    <property type="term" value="F:box C/D methylation guide snoRNP complex binding"/>
    <property type="evidence" value="ECO:0000318"/>
    <property type="project" value="GO_Central"/>
</dbReference>
<organism evidence="3">
    <name type="scientific">Selaginella moellendorffii</name>
    <name type="common">Spikemoss</name>
    <dbReference type="NCBI Taxonomy" id="88036"/>
    <lineage>
        <taxon>Eukaryota</taxon>
        <taxon>Viridiplantae</taxon>
        <taxon>Streptophyta</taxon>
        <taxon>Embryophyta</taxon>
        <taxon>Tracheophyta</taxon>
        <taxon>Lycopodiopsida</taxon>
        <taxon>Selaginellales</taxon>
        <taxon>Selaginellaceae</taxon>
        <taxon>Selaginella</taxon>
    </lineage>
</organism>
<evidence type="ECO:0000313" key="3">
    <source>
        <dbReference type="Proteomes" id="UP000001514"/>
    </source>
</evidence>
<feature type="compositionally biased region" description="Acidic residues" evidence="1">
    <location>
        <begin position="119"/>
        <end position="172"/>
    </location>
</feature>
<dbReference type="eggNOG" id="ENOG502S5IW">
    <property type="taxonomic scope" value="Eukaryota"/>
</dbReference>
<dbReference type="InParanoid" id="D8T7V8"/>
<dbReference type="STRING" id="88036.D8T7V8"/>
<dbReference type="EMBL" id="GL377687">
    <property type="protein sequence ID" value="EFJ07224.1"/>
    <property type="molecule type" value="Genomic_DNA"/>
</dbReference>
<sequence length="172" mass="19216">MGGSKRSGDLLALERITPLGENPTEQSSDRLSVLSRVKEFLPLIDTANRKLSSDDQEKGSAKLDIEHLTNGEEAPHIRMDLALGVTELYTPEAILAAQQAVGGRVQDQPELLSNSSDSAEQDTGEEESEESEEEEEEEEEGPEEVEEQEEEEEEEEEEEKRDDEGEDEEENQ</sequence>
<dbReference type="PANTHER" id="PTHR28674">
    <property type="entry name" value="SIMILAR TO DNA SEGMENT, CHR 10, WAYNE STATE UNIVERSITY 102,-EXPRESSED"/>
    <property type="match status" value="1"/>
</dbReference>
<dbReference type="Pfam" id="PF15370">
    <property type="entry name" value="NOPCHAP1"/>
    <property type="match status" value="1"/>
</dbReference>